<evidence type="ECO:0000256" key="7">
    <source>
        <dbReference type="ARBA" id="ARBA00023160"/>
    </source>
</evidence>
<keyword evidence="6" id="KW-0443">Lipid metabolism</keyword>
<evidence type="ECO:0000256" key="4">
    <source>
        <dbReference type="ARBA" id="ARBA00022832"/>
    </source>
</evidence>
<feature type="domain" description="Acyl-ACP thioesterase-like C-terminal" evidence="9">
    <location>
        <begin position="207"/>
        <end position="297"/>
    </location>
</feature>
<dbReference type="Pfam" id="PF20791">
    <property type="entry name" value="Acyl-ACP_TE_C"/>
    <property type="match status" value="1"/>
</dbReference>
<reference evidence="10 11" key="1">
    <citation type="submission" date="2013-04" db="EMBL/GenBank/DDBJ databases">
        <title>The Genome Sequence of Treponema maltophilum ATCC 51939.</title>
        <authorList>
            <consortium name="The Broad Institute Genomics Platform"/>
            <person name="Earl A."/>
            <person name="Ward D."/>
            <person name="Feldgarden M."/>
            <person name="Gevers D."/>
            <person name="Leonetti C."/>
            <person name="Blanton J.M."/>
            <person name="Dewhirst F.E."/>
            <person name="Izard J."/>
            <person name="Walker B."/>
            <person name="Young S."/>
            <person name="Zeng Q."/>
            <person name="Gargeya S."/>
            <person name="Fitzgerald M."/>
            <person name="Haas B."/>
            <person name="Abouelleil A."/>
            <person name="Allen A.W."/>
            <person name="Alvarado L."/>
            <person name="Arachchi H.M."/>
            <person name="Berlin A.M."/>
            <person name="Chapman S.B."/>
            <person name="Gainer-Dewar J."/>
            <person name="Goldberg J."/>
            <person name="Griggs A."/>
            <person name="Gujja S."/>
            <person name="Hansen M."/>
            <person name="Howarth C."/>
            <person name="Imamovic A."/>
            <person name="Ireland A."/>
            <person name="Larimer J."/>
            <person name="McCowan C."/>
            <person name="Murphy C."/>
            <person name="Pearson M."/>
            <person name="Poon T.W."/>
            <person name="Priest M."/>
            <person name="Roberts A."/>
            <person name="Saif S."/>
            <person name="Shea T."/>
            <person name="Sisk P."/>
            <person name="Sykes S."/>
            <person name="Wortman J."/>
            <person name="Nusbaum C."/>
            <person name="Birren B."/>
        </authorList>
    </citation>
    <scope>NUCLEOTIDE SEQUENCE [LARGE SCALE GENOMIC DNA]</scope>
    <source>
        <strain evidence="10 11">ATCC 51939</strain>
    </source>
</reference>
<protein>
    <recommendedName>
        <fullName evidence="12">Acyl-ACP thioesterase</fullName>
    </recommendedName>
</protein>
<evidence type="ECO:0000313" key="10">
    <source>
        <dbReference type="EMBL" id="EPF31437.1"/>
    </source>
</evidence>
<organism evidence="10 11">
    <name type="scientific">Treponema maltophilum ATCC 51939</name>
    <dbReference type="NCBI Taxonomy" id="1125699"/>
    <lineage>
        <taxon>Bacteria</taxon>
        <taxon>Pseudomonadati</taxon>
        <taxon>Spirochaetota</taxon>
        <taxon>Spirochaetia</taxon>
        <taxon>Spirochaetales</taxon>
        <taxon>Treponemataceae</taxon>
        <taxon>Treponema</taxon>
    </lineage>
</organism>
<evidence type="ECO:0000313" key="11">
    <source>
        <dbReference type="Proteomes" id="UP000014541"/>
    </source>
</evidence>
<dbReference type="SUPFAM" id="SSF54637">
    <property type="entry name" value="Thioesterase/thiol ester dehydrase-isomerase"/>
    <property type="match status" value="2"/>
</dbReference>
<dbReference type="EMBL" id="ATFF01000006">
    <property type="protein sequence ID" value="EPF31437.1"/>
    <property type="molecule type" value="Genomic_DNA"/>
</dbReference>
<keyword evidence="7" id="KW-0275">Fatty acid biosynthesis</keyword>
<evidence type="ECO:0000256" key="1">
    <source>
        <dbReference type="ARBA" id="ARBA00006500"/>
    </source>
</evidence>
<evidence type="ECO:0000256" key="6">
    <source>
        <dbReference type="ARBA" id="ARBA00023098"/>
    </source>
</evidence>
<dbReference type="InterPro" id="IPR002864">
    <property type="entry name" value="Acyl-ACP_thioesterase_NHD"/>
</dbReference>
<dbReference type="STRING" id="1125699.HMPREF9194_01783"/>
<evidence type="ECO:0000259" key="8">
    <source>
        <dbReference type="Pfam" id="PF01643"/>
    </source>
</evidence>
<dbReference type="InterPro" id="IPR029069">
    <property type="entry name" value="HotDog_dom_sf"/>
</dbReference>
<evidence type="ECO:0000256" key="3">
    <source>
        <dbReference type="ARBA" id="ARBA00022801"/>
    </source>
</evidence>
<dbReference type="Gene3D" id="3.10.129.10">
    <property type="entry name" value="Hotdog Thioesterase"/>
    <property type="match status" value="2"/>
</dbReference>
<dbReference type="GO" id="GO:0016297">
    <property type="term" value="F:fatty acyl-[ACP] hydrolase activity"/>
    <property type="evidence" value="ECO:0007669"/>
    <property type="project" value="InterPro"/>
</dbReference>
<dbReference type="HOGENOM" id="CLU_045466_2_0_12"/>
<dbReference type="PANTHER" id="PTHR31727:SF6">
    <property type="entry name" value="OLEOYL-ACYL CARRIER PROTEIN THIOESTERASE 1, CHLOROPLASTIC"/>
    <property type="match status" value="1"/>
</dbReference>
<proteinExistence type="inferred from homology"/>
<dbReference type="eggNOG" id="COG3884">
    <property type="taxonomic scope" value="Bacteria"/>
</dbReference>
<comment type="similarity">
    <text evidence="1">Belongs to the acyl-ACP thioesterase family.</text>
</comment>
<accession>S3KGT4</accession>
<feature type="domain" description="Acyl-ACP thioesterase N-terminal hotdog" evidence="8">
    <location>
        <begin position="5"/>
        <end position="102"/>
    </location>
</feature>
<dbReference type="AlphaFoldDB" id="S3KGT4"/>
<comment type="caution">
    <text evidence="10">The sequence shown here is derived from an EMBL/GenBank/DDBJ whole genome shotgun (WGS) entry which is preliminary data.</text>
</comment>
<dbReference type="Pfam" id="PF01643">
    <property type="entry name" value="Acyl-ACP_TE"/>
    <property type="match status" value="1"/>
</dbReference>
<gene>
    <name evidence="10" type="ORF">HMPREF9194_01783</name>
</gene>
<dbReference type="RefSeq" id="WP_016526046.1">
    <property type="nucleotide sequence ID" value="NZ_KE332518.1"/>
</dbReference>
<keyword evidence="4" id="KW-0276">Fatty acid metabolism</keyword>
<dbReference type="GO" id="GO:0000036">
    <property type="term" value="F:acyl carrier activity"/>
    <property type="evidence" value="ECO:0007669"/>
    <property type="project" value="TreeGrafter"/>
</dbReference>
<dbReference type="InterPro" id="IPR049427">
    <property type="entry name" value="Acyl-ACP_TE_C"/>
</dbReference>
<dbReference type="Proteomes" id="UP000014541">
    <property type="component" value="Unassembled WGS sequence"/>
</dbReference>
<keyword evidence="2" id="KW-0444">Lipid biosynthesis</keyword>
<name>S3KGT4_TREMA</name>
<keyword evidence="11" id="KW-1185">Reference proteome</keyword>
<sequence>MIIDNKYTIPYEVPFGYVDEKCRFTALAFVGLAQELAALHYSCAGLSIPHLQQKGLTWIISKQYFEIYEYPLWLDDLVIQTWAQTPKGLFCFRDFNCMFAKGGKKASLDKAFADRKETENALYTGAVRNPGKSAAADFAGGNSAANPYEADEASPCMRATSCWLIVDSASGRLIKPDAHTMGGLTFCDERMENASLNKIALSDDWDIEETFSPSLLDIDVNSHVNNLNYVRWILSFMNADFCRGKLLRSLETNFISSALYGEKLVCRCKQTGDNGCVHSIIRADDGSDVFRARTEWAPAADLARDMKIEG</sequence>
<keyword evidence="5" id="KW-0809">Transit peptide</keyword>
<dbReference type="OrthoDB" id="9801517at2"/>
<evidence type="ECO:0000256" key="5">
    <source>
        <dbReference type="ARBA" id="ARBA00022946"/>
    </source>
</evidence>
<dbReference type="InterPro" id="IPR045023">
    <property type="entry name" value="FATA/B"/>
</dbReference>
<evidence type="ECO:0008006" key="12">
    <source>
        <dbReference type="Google" id="ProtNLM"/>
    </source>
</evidence>
<evidence type="ECO:0000256" key="2">
    <source>
        <dbReference type="ARBA" id="ARBA00022516"/>
    </source>
</evidence>
<evidence type="ECO:0000259" key="9">
    <source>
        <dbReference type="Pfam" id="PF20791"/>
    </source>
</evidence>
<dbReference type="PANTHER" id="PTHR31727">
    <property type="entry name" value="OLEOYL-ACYL CARRIER PROTEIN THIOESTERASE 1, CHLOROPLASTIC"/>
    <property type="match status" value="1"/>
</dbReference>
<keyword evidence="3" id="KW-0378">Hydrolase</keyword>
<dbReference type="PATRIC" id="fig|1125699.3.peg.1800"/>